<sequence>MPAPGPVANRKTLNRPTDCGNLPPQAFMRAQGRNA</sequence>
<dbReference type="HOGENOM" id="CLU_3363519_0_0_11"/>
<gene>
    <name evidence="2" type="ORF">BIFADO_01111</name>
</gene>
<organism evidence="2 3">
    <name type="scientific">Bifidobacterium adolescentis L2-32</name>
    <dbReference type="NCBI Taxonomy" id="411481"/>
    <lineage>
        <taxon>Bacteria</taxon>
        <taxon>Bacillati</taxon>
        <taxon>Actinomycetota</taxon>
        <taxon>Actinomycetes</taxon>
        <taxon>Bifidobacteriales</taxon>
        <taxon>Bifidobacteriaceae</taxon>
        <taxon>Bifidobacterium</taxon>
    </lineage>
</organism>
<reference evidence="2 3" key="1">
    <citation type="submission" date="2007-04" db="EMBL/GenBank/DDBJ databases">
        <authorList>
            <person name="Fulton L."/>
            <person name="Clifton S."/>
            <person name="Fulton B."/>
            <person name="Xu J."/>
            <person name="Minx P."/>
            <person name="Pepin K.H."/>
            <person name="Johnson M."/>
            <person name="Thiruvilangam P."/>
            <person name="Bhonagiri V."/>
            <person name="Nash W.E."/>
            <person name="Mardis E.R."/>
            <person name="Wilson R.K."/>
        </authorList>
    </citation>
    <scope>NUCLEOTIDE SEQUENCE [LARGE SCALE GENOMIC DNA]</scope>
    <source>
        <strain evidence="2 3">L2-32</strain>
    </source>
</reference>
<proteinExistence type="predicted"/>
<accession>A7A5J2</accession>
<dbReference type="AlphaFoldDB" id="A7A5J2"/>
<comment type="caution">
    <text evidence="2">The sequence shown here is derived from an EMBL/GenBank/DDBJ whole genome shotgun (WGS) entry which is preliminary data.</text>
</comment>
<dbReference type="EMBL" id="AAXD02000026">
    <property type="protein sequence ID" value="EDN83129.1"/>
    <property type="molecule type" value="Genomic_DNA"/>
</dbReference>
<evidence type="ECO:0000256" key="1">
    <source>
        <dbReference type="SAM" id="MobiDB-lite"/>
    </source>
</evidence>
<dbReference type="Proteomes" id="UP000003773">
    <property type="component" value="Unassembled WGS sequence"/>
</dbReference>
<reference evidence="2 3" key="2">
    <citation type="submission" date="2007-05" db="EMBL/GenBank/DDBJ databases">
        <title>Draft genome sequence of Bifidobacterium adolescentis (L2-32).</title>
        <authorList>
            <person name="Sudarsanam P."/>
            <person name="Ley R."/>
            <person name="Guruge J."/>
            <person name="Turnbaugh P.J."/>
            <person name="Mahowald M."/>
            <person name="Liep D."/>
            <person name="Gordon J."/>
        </authorList>
    </citation>
    <scope>NUCLEOTIDE SEQUENCE [LARGE SCALE GENOMIC DNA]</scope>
    <source>
        <strain evidence="2 3">L2-32</strain>
    </source>
</reference>
<feature type="region of interest" description="Disordered" evidence="1">
    <location>
        <begin position="1"/>
        <end position="35"/>
    </location>
</feature>
<evidence type="ECO:0000313" key="2">
    <source>
        <dbReference type="EMBL" id="EDN83129.1"/>
    </source>
</evidence>
<protein>
    <submittedName>
        <fullName evidence="2">Uncharacterized protein</fullName>
    </submittedName>
</protein>
<evidence type="ECO:0000313" key="3">
    <source>
        <dbReference type="Proteomes" id="UP000003773"/>
    </source>
</evidence>
<name>A7A5J2_BIFAD</name>